<dbReference type="PROSITE" id="PS50076">
    <property type="entry name" value="DNAJ_2"/>
    <property type="match status" value="1"/>
</dbReference>
<keyword evidence="3" id="KW-1185">Reference proteome</keyword>
<dbReference type="GO" id="GO:0030544">
    <property type="term" value="F:Hsp70 protein binding"/>
    <property type="evidence" value="ECO:0007669"/>
    <property type="project" value="TreeGrafter"/>
</dbReference>
<dbReference type="SUPFAM" id="SSF46565">
    <property type="entry name" value="Chaperone J-domain"/>
    <property type="match status" value="1"/>
</dbReference>
<evidence type="ECO:0000313" key="3">
    <source>
        <dbReference type="Proteomes" id="UP000477386"/>
    </source>
</evidence>
<dbReference type="Proteomes" id="UP000477386">
    <property type="component" value="Unassembled WGS sequence"/>
</dbReference>
<organism evidence="2 3">
    <name type="scientific">Spirosoma agri</name>
    <dbReference type="NCBI Taxonomy" id="1987381"/>
    <lineage>
        <taxon>Bacteria</taxon>
        <taxon>Pseudomonadati</taxon>
        <taxon>Bacteroidota</taxon>
        <taxon>Cytophagia</taxon>
        <taxon>Cytophagales</taxon>
        <taxon>Cytophagaceae</taxon>
        <taxon>Spirosoma</taxon>
    </lineage>
</organism>
<dbReference type="Pfam" id="PF00226">
    <property type="entry name" value="DnaJ"/>
    <property type="match status" value="1"/>
</dbReference>
<dbReference type="Gene3D" id="2.30.30.40">
    <property type="entry name" value="SH3 Domains"/>
    <property type="match status" value="1"/>
</dbReference>
<dbReference type="EMBL" id="JAAGNZ010000001">
    <property type="protein sequence ID" value="NEU65947.1"/>
    <property type="molecule type" value="Genomic_DNA"/>
</dbReference>
<accession>A0A6M0IDQ9</accession>
<dbReference type="PRINTS" id="PR00625">
    <property type="entry name" value="JDOMAIN"/>
</dbReference>
<protein>
    <submittedName>
        <fullName evidence="2">DnaJ domain-containing protein</fullName>
    </submittedName>
</protein>
<dbReference type="CDD" id="cd06257">
    <property type="entry name" value="DnaJ"/>
    <property type="match status" value="1"/>
</dbReference>
<dbReference type="PANTHER" id="PTHR43908">
    <property type="entry name" value="AT29763P-RELATED"/>
    <property type="match status" value="1"/>
</dbReference>
<gene>
    <name evidence="2" type="ORF">GK091_03575</name>
</gene>
<sequence length="234" mass="26556">MTTKNYYHLLGIEQDATAEEIKQAYRKLSVKFHPDKNNGDSFLMDMFKSINEANEVLSNPSRRKKYDKQLNEAMVAMNSGNYTQNAGNPADIAQHSTGDHEQVYKLWNLYLEKKKHADLAYQTLASVNSYNKPQYVTIKKVLSCALVLLLVWGFLKPIANSEVANDKVKNYVIEKTAAVYKKPNKLSKQIDELVQGTAITVVSETNYFYKVDYKNSNGVVGQGYILKGPIRKDD</sequence>
<dbReference type="InterPro" id="IPR001623">
    <property type="entry name" value="DnaJ_domain"/>
</dbReference>
<evidence type="ECO:0000313" key="2">
    <source>
        <dbReference type="EMBL" id="NEU65947.1"/>
    </source>
</evidence>
<dbReference type="SMART" id="SM00271">
    <property type="entry name" value="DnaJ"/>
    <property type="match status" value="1"/>
</dbReference>
<feature type="domain" description="J" evidence="1">
    <location>
        <begin position="5"/>
        <end position="70"/>
    </location>
</feature>
<comment type="caution">
    <text evidence="2">The sequence shown here is derived from an EMBL/GenBank/DDBJ whole genome shotgun (WGS) entry which is preliminary data.</text>
</comment>
<name>A0A6M0IDQ9_9BACT</name>
<dbReference type="Gene3D" id="1.10.287.110">
    <property type="entry name" value="DnaJ domain"/>
    <property type="match status" value="1"/>
</dbReference>
<reference evidence="2 3" key="1">
    <citation type="submission" date="2020-02" db="EMBL/GenBank/DDBJ databases">
        <title>Draft genome sequence of two Spirosoma agri KCTC 52727 and Spirosoma terrae KCTC 52035.</title>
        <authorList>
            <person name="Rojas J."/>
            <person name="Ambika Manirajan B."/>
            <person name="Ratering S."/>
            <person name="Suarez C."/>
            <person name="Schnell S."/>
        </authorList>
    </citation>
    <scope>NUCLEOTIDE SEQUENCE [LARGE SCALE GENOMIC DNA]</scope>
    <source>
        <strain evidence="2 3">KCTC 52727</strain>
    </source>
</reference>
<dbReference type="InterPro" id="IPR051100">
    <property type="entry name" value="DnaJ_subfamily_B/C"/>
</dbReference>
<dbReference type="GO" id="GO:0071218">
    <property type="term" value="P:cellular response to misfolded protein"/>
    <property type="evidence" value="ECO:0007669"/>
    <property type="project" value="TreeGrafter"/>
</dbReference>
<proteinExistence type="predicted"/>
<dbReference type="PROSITE" id="PS00636">
    <property type="entry name" value="DNAJ_1"/>
    <property type="match status" value="1"/>
</dbReference>
<dbReference type="AlphaFoldDB" id="A0A6M0IDQ9"/>
<dbReference type="InterPro" id="IPR036869">
    <property type="entry name" value="J_dom_sf"/>
</dbReference>
<dbReference type="RefSeq" id="WP_164035241.1">
    <property type="nucleotide sequence ID" value="NZ_JAAGNZ010000001.1"/>
</dbReference>
<dbReference type="InterPro" id="IPR018253">
    <property type="entry name" value="DnaJ_domain_CS"/>
</dbReference>
<dbReference type="PANTHER" id="PTHR43908:SF3">
    <property type="entry name" value="AT29763P-RELATED"/>
    <property type="match status" value="1"/>
</dbReference>
<evidence type="ECO:0000259" key="1">
    <source>
        <dbReference type="PROSITE" id="PS50076"/>
    </source>
</evidence>